<evidence type="ECO:0000313" key="3">
    <source>
        <dbReference type="EMBL" id="GLC51123.1"/>
    </source>
</evidence>
<protein>
    <submittedName>
        <fullName evidence="3">Uncharacterized protein</fullName>
    </submittedName>
</protein>
<gene>
    <name evidence="3" type="primary">PLEST007304</name>
    <name evidence="3" type="ORF">PLESTB_000468300</name>
</gene>
<evidence type="ECO:0000256" key="2">
    <source>
        <dbReference type="SAM" id="MobiDB-lite"/>
    </source>
</evidence>
<dbReference type="AlphaFoldDB" id="A0A9W6BFJ2"/>
<organism evidence="3 4">
    <name type="scientific">Pleodorina starrii</name>
    <dbReference type="NCBI Taxonomy" id="330485"/>
    <lineage>
        <taxon>Eukaryota</taxon>
        <taxon>Viridiplantae</taxon>
        <taxon>Chlorophyta</taxon>
        <taxon>core chlorophytes</taxon>
        <taxon>Chlorophyceae</taxon>
        <taxon>CS clade</taxon>
        <taxon>Chlamydomonadales</taxon>
        <taxon>Volvocaceae</taxon>
        <taxon>Pleodorina</taxon>
    </lineage>
</organism>
<proteinExistence type="predicted"/>
<accession>A0A9W6BFJ2</accession>
<dbReference type="Proteomes" id="UP001165080">
    <property type="component" value="Unassembled WGS sequence"/>
</dbReference>
<feature type="region of interest" description="Disordered" evidence="2">
    <location>
        <begin position="368"/>
        <end position="405"/>
    </location>
</feature>
<dbReference type="Gene3D" id="3.80.10.10">
    <property type="entry name" value="Ribonuclease Inhibitor"/>
    <property type="match status" value="1"/>
</dbReference>
<evidence type="ECO:0000313" key="4">
    <source>
        <dbReference type="Proteomes" id="UP001165080"/>
    </source>
</evidence>
<name>A0A9W6BFJ2_9CHLO</name>
<evidence type="ECO:0000256" key="1">
    <source>
        <dbReference type="ARBA" id="ARBA00004430"/>
    </source>
</evidence>
<feature type="compositionally biased region" description="Pro residues" evidence="2">
    <location>
        <begin position="121"/>
        <end position="140"/>
    </location>
</feature>
<reference evidence="3 4" key="1">
    <citation type="journal article" date="2023" name="Commun. Biol.">
        <title>Reorganization of the ancestral sex-determining regions during the evolution of trioecy in Pleodorina starrii.</title>
        <authorList>
            <person name="Takahashi K."/>
            <person name="Suzuki S."/>
            <person name="Kawai-Toyooka H."/>
            <person name="Yamamoto K."/>
            <person name="Hamaji T."/>
            <person name="Ootsuki R."/>
            <person name="Yamaguchi H."/>
            <person name="Kawachi M."/>
            <person name="Higashiyama T."/>
            <person name="Nozaki H."/>
        </authorList>
    </citation>
    <scope>NUCLEOTIDE SEQUENCE [LARGE SCALE GENOMIC DNA]</scope>
    <source>
        <strain evidence="3 4">NIES-4479</strain>
    </source>
</reference>
<sequence length="498" mass="52307">MIAHTLVDLCCRVIAGELLRGEVPANFPADVSEPELLIRVYDLYKARFQSAPPDHAALLRHLLVLQAFSEEWQLQQLRLPLPQPRTSRALSQLHLVASRLRHLELTEAAWMTDLTFLHAPPPLPPTHPHPHPHPPPPHPPTHQTHPLHQPAGGITDTMGGGGAAAAAAAQPLPAASLQLTCLALRGCRSLPPAALGQGLLGLASSLRVLELSGAERLDDSAAGVLAALSCLQVLNLNYTAVGDPTLAALTYGARARAWSRSAGAPPPAEAAAWPELSIQRWHLAGTRVTGSGLALLADTAQLHFLDVRGAGVIRAALRPLERRFGLTLVQGAVLATSNALAAALVNHAELLACGCSAEQLAALGPTTSAASAARERRRQQAQRMRAQRGLPAPAAVRGGGDDDGVVERRGEEQAVVRWEPSVASGSGRGTEGLVAGVPPQAWGRGGGEGGAGGVAGAAAGWEADWQQHWATQGIAEMVDTCEHLLRLEAQLPRHHGWG</sequence>
<dbReference type="EMBL" id="BRXU01000004">
    <property type="protein sequence ID" value="GLC51123.1"/>
    <property type="molecule type" value="Genomic_DNA"/>
</dbReference>
<comment type="subcellular location">
    <subcellularLocation>
        <location evidence="1">Cytoplasm</location>
        <location evidence="1">Cytoskeleton</location>
        <location evidence="1">Cilium axoneme</location>
    </subcellularLocation>
</comment>
<dbReference type="InterPro" id="IPR032675">
    <property type="entry name" value="LRR_dom_sf"/>
</dbReference>
<dbReference type="SUPFAM" id="SSF52047">
    <property type="entry name" value="RNI-like"/>
    <property type="match status" value="1"/>
</dbReference>
<dbReference type="GO" id="GO:0005930">
    <property type="term" value="C:axoneme"/>
    <property type="evidence" value="ECO:0007669"/>
    <property type="project" value="UniProtKB-SubCell"/>
</dbReference>
<dbReference type="OrthoDB" id="544510at2759"/>
<keyword evidence="4" id="KW-1185">Reference proteome</keyword>
<feature type="region of interest" description="Disordered" evidence="2">
    <location>
        <begin position="121"/>
        <end position="148"/>
    </location>
</feature>
<comment type="caution">
    <text evidence="3">The sequence shown here is derived from an EMBL/GenBank/DDBJ whole genome shotgun (WGS) entry which is preliminary data.</text>
</comment>